<dbReference type="Pfam" id="PF01551">
    <property type="entry name" value="Peptidase_M23"/>
    <property type="match status" value="1"/>
</dbReference>
<dbReference type="InterPro" id="IPR016047">
    <property type="entry name" value="M23ase_b-sheet_dom"/>
</dbReference>
<dbReference type="FunFam" id="2.70.70.10:FF:000006">
    <property type="entry name" value="M23 family peptidase"/>
    <property type="match status" value="1"/>
</dbReference>
<organism evidence="3 4">
    <name type="scientific">Terriglobus albidus</name>
    <dbReference type="NCBI Taxonomy" id="1592106"/>
    <lineage>
        <taxon>Bacteria</taxon>
        <taxon>Pseudomonadati</taxon>
        <taxon>Acidobacteriota</taxon>
        <taxon>Terriglobia</taxon>
        <taxon>Terriglobales</taxon>
        <taxon>Acidobacteriaceae</taxon>
        <taxon>Terriglobus</taxon>
    </lineage>
</organism>
<keyword evidence="1" id="KW-0812">Transmembrane</keyword>
<dbReference type="RefSeq" id="WP_147649381.1">
    <property type="nucleotide sequence ID" value="NZ_CP042806.1"/>
</dbReference>
<proteinExistence type="predicted"/>
<dbReference type="Proteomes" id="UP000321820">
    <property type="component" value="Chromosome"/>
</dbReference>
<keyword evidence="1" id="KW-0472">Membrane</keyword>
<dbReference type="InterPro" id="IPR011055">
    <property type="entry name" value="Dup_hybrid_motif"/>
</dbReference>
<evidence type="ECO:0000256" key="1">
    <source>
        <dbReference type="SAM" id="Phobius"/>
    </source>
</evidence>
<dbReference type="Gene3D" id="2.70.70.10">
    <property type="entry name" value="Glucose Permease (Domain IIA)"/>
    <property type="match status" value="1"/>
</dbReference>
<evidence type="ECO:0000259" key="2">
    <source>
        <dbReference type="Pfam" id="PF01551"/>
    </source>
</evidence>
<feature type="transmembrane region" description="Helical" evidence="1">
    <location>
        <begin position="27"/>
        <end position="49"/>
    </location>
</feature>
<dbReference type="PANTHER" id="PTHR21666">
    <property type="entry name" value="PEPTIDASE-RELATED"/>
    <property type="match status" value="1"/>
</dbReference>
<gene>
    <name evidence="3" type="ORF">FTW19_20270</name>
</gene>
<dbReference type="CDD" id="cd12797">
    <property type="entry name" value="M23_peptidase"/>
    <property type="match status" value="1"/>
</dbReference>
<keyword evidence="1" id="KW-1133">Transmembrane helix</keyword>
<accession>A0A5B9EI24</accession>
<name>A0A5B9EI24_9BACT</name>
<sequence length="324" mass="34889">MKKRFYIVFVSRDEQGNLNKVPVPLHYAYIFVAAAVVGLFTIVGLAGSYSRMLIKTARFNQMRQDRESLRQDYARLQKANHEKDVQVASLGALANEVSALYGLTASKLAAASSAKFLSSPSKTTDPTLAPVADNSYFKSLDTFYALRNSASSGLAARVLAPSLQSARLGSLNSLSDWQAIADAPSLWPVMGPITSSFGQREDPILGNGEGEFHKGVDISAPYGTPIRATADGVVENAAFGNGYGREVVIDHGHGLQTVYAHMSGFNVTAGQQVTRGQIIGYAGRTGRSTGSHLHYEVRIRNTPVNPHKYLRESFAGMVKTAGDS</sequence>
<dbReference type="GO" id="GO:0004222">
    <property type="term" value="F:metalloendopeptidase activity"/>
    <property type="evidence" value="ECO:0007669"/>
    <property type="project" value="TreeGrafter"/>
</dbReference>
<reference evidence="3 4" key="1">
    <citation type="submission" date="2019-08" db="EMBL/GenBank/DDBJ databases">
        <title>Complete genome sequence of Terriglobus albidus strain ORNL.</title>
        <authorList>
            <person name="Podar M."/>
        </authorList>
    </citation>
    <scope>NUCLEOTIDE SEQUENCE [LARGE SCALE GENOMIC DNA]</scope>
    <source>
        <strain evidence="3 4">ORNL</strain>
    </source>
</reference>
<dbReference type="KEGG" id="talb:FTW19_20270"/>
<keyword evidence="4" id="KW-1185">Reference proteome</keyword>
<evidence type="ECO:0000313" key="4">
    <source>
        <dbReference type="Proteomes" id="UP000321820"/>
    </source>
</evidence>
<evidence type="ECO:0000313" key="3">
    <source>
        <dbReference type="EMBL" id="QEE30111.1"/>
    </source>
</evidence>
<protein>
    <submittedName>
        <fullName evidence="3">M23 family metallopeptidase</fullName>
    </submittedName>
</protein>
<dbReference type="InterPro" id="IPR050570">
    <property type="entry name" value="Cell_wall_metabolism_enzyme"/>
</dbReference>
<dbReference type="PANTHER" id="PTHR21666:SF270">
    <property type="entry name" value="MUREIN HYDROLASE ACTIVATOR ENVC"/>
    <property type="match status" value="1"/>
</dbReference>
<dbReference type="SUPFAM" id="SSF51261">
    <property type="entry name" value="Duplicated hybrid motif"/>
    <property type="match status" value="1"/>
</dbReference>
<feature type="domain" description="M23ase beta-sheet core" evidence="2">
    <location>
        <begin position="212"/>
        <end position="306"/>
    </location>
</feature>
<dbReference type="OrthoDB" id="9809488at2"/>
<dbReference type="EMBL" id="CP042806">
    <property type="protein sequence ID" value="QEE30111.1"/>
    <property type="molecule type" value="Genomic_DNA"/>
</dbReference>
<dbReference type="AlphaFoldDB" id="A0A5B9EI24"/>